<dbReference type="InterPro" id="IPR049020">
    <property type="entry name" value="PRKAA1/2_AID"/>
</dbReference>
<proteinExistence type="inferred from homology"/>
<dbReference type="eggNOG" id="KOG0583">
    <property type="taxonomic scope" value="Eukaryota"/>
</dbReference>
<dbReference type="GO" id="GO:0009896">
    <property type="term" value="P:positive regulation of catabolic process"/>
    <property type="evidence" value="ECO:0007669"/>
    <property type="project" value="UniProtKB-ARBA"/>
</dbReference>
<dbReference type="PANTHER" id="PTHR24346">
    <property type="entry name" value="MAP/MICROTUBULE AFFINITY-REGULATING KINASE"/>
    <property type="match status" value="1"/>
</dbReference>
<dbReference type="GO" id="GO:0035556">
    <property type="term" value="P:intracellular signal transduction"/>
    <property type="evidence" value="ECO:0007669"/>
    <property type="project" value="TreeGrafter"/>
</dbReference>
<evidence type="ECO:0000256" key="17">
    <source>
        <dbReference type="PROSITE-ProRule" id="PRU10141"/>
    </source>
</evidence>
<evidence type="ECO:0000256" key="13">
    <source>
        <dbReference type="ARBA" id="ARBA00047775"/>
    </source>
</evidence>
<dbReference type="InterPro" id="IPR032270">
    <property type="entry name" value="AMPK_C"/>
</dbReference>
<comment type="catalytic activity">
    <reaction evidence="16">
        <text>L-seryl-[protein] + ATP = O-phospho-L-seryl-[protein] + ADP + H(+)</text>
        <dbReference type="Rhea" id="RHEA:17989"/>
        <dbReference type="Rhea" id="RHEA-COMP:9863"/>
        <dbReference type="Rhea" id="RHEA-COMP:11604"/>
        <dbReference type="ChEBI" id="CHEBI:15378"/>
        <dbReference type="ChEBI" id="CHEBI:29999"/>
        <dbReference type="ChEBI" id="CHEBI:30616"/>
        <dbReference type="ChEBI" id="CHEBI:83421"/>
        <dbReference type="ChEBI" id="CHEBI:456216"/>
        <dbReference type="EC" id="2.7.11.1"/>
    </reaction>
</comment>
<comment type="similarity">
    <text evidence="1">Belongs to the protein kinase superfamily. CAMK Ser/Thr protein kinase family. SNF1 subfamily.</text>
</comment>
<dbReference type="Pfam" id="PF21147">
    <property type="entry name" value="AMPK_alpha_AID"/>
    <property type="match status" value="1"/>
</dbReference>
<dbReference type="InterPro" id="IPR008271">
    <property type="entry name" value="Ser/Thr_kinase_AS"/>
</dbReference>
<dbReference type="FunFam" id="1.10.510.10:FF:000571">
    <property type="entry name" value="Maternal embryonic leucine zipper kinase"/>
    <property type="match status" value="1"/>
</dbReference>
<keyword evidence="4" id="KW-0723">Serine/threonine-protein kinase</keyword>
<dbReference type="GO" id="GO:0005737">
    <property type="term" value="C:cytoplasm"/>
    <property type="evidence" value="ECO:0007669"/>
    <property type="project" value="UniProtKB-ARBA"/>
</dbReference>
<evidence type="ECO:0000256" key="11">
    <source>
        <dbReference type="ARBA" id="ARBA00032270"/>
    </source>
</evidence>
<feature type="domain" description="Protein kinase" evidence="18">
    <location>
        <begin position="16"/>
        <end position="265"/>
    </location>
</feature>
<name>G3N889_GASAC</name>
<feature type="binding site" evidence="17">
    <location>
        <position position="45"/>
    </location>
    <ligand>
        <name>ATP</name>
        <dbReference type="ChEBI" id="CHEBI:30616"/>
    </ligand>
</feature>
<dbReference type="FunFam" id="3.30.310.80:FF:000003">
    <property type="entry name" value="Non-specific serine/threonine protein kinase"/>
    <property type="match status" value="1"/>
</dbReference>
<dbReference type="SUPFAM" id="SSF56112">
    <property type="entry name" value="Protein kinase-like (PK-like)"/>
    <property type="match status" value="1"/>
</dbReference>
<keyword evidence="20" id="KW-1185">Reference proteome</keyword>
<evidence type="ECO:0000256" key="7">
    <source>
        <dbReference type="ARBA" id="ARBA00022741"/>
    </source>
</evidence>
<evidence type="ECO:0000256" key="9">
    <source>
        <dbReference type="ARBA" id="ARBA00022840"/>
    </source>
</evidence>
<dbReference type="Ensembl" id="ENSGACT00000001524.2">
    <property type="protein sequence ID" value="ENSGACP00000001523.2"/>
    <property type="gene ID" value="ENSGACG00000001174.2"/>
</dbReference>
<reference evidence="19" key="3">
    <citation type="submission" date="2025-09" db="UniProtKB">
        <authorList>
            <consortium name="Ensembl"/>
        </authorList>
    </citation>
    <scope>IDENTIFICATION</scope>
</reference>
<dbReference type="Bgee" id="ENSGACG00000001174">
    <property type="expression patterns" value="Expressed in muscle tissue and 8 other cell types or tissues"/>
</dbReference>
<evidence type="ECO:0000256" key="1">
    <source>
        <dbReference type="ARBA" id="ARBA00006234"/>
    </source>
</evidence>
<comment type="catalytic activity">
    <reaction evidence="13">
        <text>L-seryl-[3-hydroxy-3-methylglutaryl-coenzyme A reductase] + ATP = O-phospho-L-seryl-[3-hydroxy-3-methylglutaryl-coenzyme A reductase] + ADP + H(+)</text>
        <dbReference type="Rhea" id="RHEA:23172"/>
        <dbReference type="Rhea" id="RHEA-COMP:13692"/>
        <dbReference type="Rhea" id="RHEA-COMP:13693"/>
        <dbReference type="ChEBI" id="CHEBI:15378"/>
        <dbReference type="ChEBI" id="CHEBI:29999"/>
        <dbReference type="ChEBI" id="CHEBI:30616"/>
        <dbReference type="ChEBI" id="CHEBI:83421"/>
        <dbReference type="ChEBI" id="CHEBI:456216"/>
        <dbReference type="EC" id="2.7.11.31"/>
    </reaction>
</comment>
<evidence type="ECO:0000256" key="5">
    <source>
        <dbReference type="ARBA" id="ARBA00022553"/>
    </source>
</evidence>
<evidence type="ECO:0000256" key="16">
    <source>
        <dbReference type="ARBA" id="ARBA00048679"/>
    </source>
</evidence>
<keyword evidence="9 17" id="KW-0067">ATP-binding</keyword>
<dbReference type="SMART" id="SM00220">
    <property type="entry name" value="S_TKc"/>
    <property type="match status" value="1"/>
</dbReference>
<keyword evidence="10" id="KW-0276">Fatty acid metabolism</keyword>
<reference evidence="19 20" key="1">
    <citation type="journal article" date="2021" name="G3 (Bethesda)">
        <title>Improved contiguity of the threespine stickleback genome using long-read sequencing.</title>
        <authorList>
            <person name="Nath S."/>
            <person name="Shaw D.E."/>
            <person name="White M.A."/>
        </authorList>
    </citation>
    <scope>NUCLEOTIDE SEQUENCE [LARGE SCALE GENOMIC DNA]</scope>
    <source>
        <strain evidence="19 20">Lake Benthic</strain>
    </source>
</reference>
<dbReference type="Gene3D" id="1.10.510.10">
    <property type="entry name" value="Transferase(Phosphotransferase) domain 1"/>
    <property type="match status" value="1"/>
</dbReference>
<keyword evidence="5" id="KW-0597">Phosphoprotein</keyword>
<evidence type="ECO:0000256" key="6">
    <source>
        <dbReference type="ARBA" id="ARBA00022679"/>
    </source>
</evidence>
<accession>G3N889</accession>
<dbReference type="GO" id="GO:0006633">
    <property type="term" value="P:fatty acid biosynthetic process"/>
    <property type="evidence" value="ECO:0007669"/>
    <property type="project" value="UniProtKB-KW"/>
</dbReference>
<dbReference type="GeneTree" id="ENSGT00940000156945"/>
<evidence type="ECO:0000256" key="8">
    <source>
        <dbReference type="ARBA" id="ARBA00022777"/>
    </source>
</evidence>
<dbReference type="Proteomes" id="UP000007635">
    <property type="component" value="Unassembled WGS sequence"/>
</dbReference>
<evidence type="ECO:0000256" key="3">
    <source>
        <dbReference type="ARBA" id="ARBA00012513"/>
    </source>
</evidence>
<sequence>MAERQKHDGGVKIGHYLLGDTLGVGTFGKVKIGQHQLTGHKVAVKILNRQKIRSLDVVGKIKREIQNLKLFRHPHIIKLYQVISTPTDFFMVMEYVSGGELFDYICKHGRVEDTEARRLFQQIISAVDYCHRHMVVHRDLKPENVLLDANKNAKIADFGRSPGPSRRQLLRCSGSCALMADVLRRLYAGPEVDIWSSGVILYALLCGTLPFDDEHVPTLFKKIRGGVFYMPEYLTRPVASLLKFMLQVDPLKRATIKDIREHEWFKQDLPGYMFPEDPSYDASVLDEEAVREVCEKFECTESEFMSSLYSGDPQDQLAVASEFYLASSPPQGSFIEEGMPLPPGVKPHPERMPPLLADSPKTRCPLDALNTTRPKPLAVKKAKWHLGIRSQSPPHDIMAEVYRAMRQLSFTWKVVNPYHLRVRRKNPVTGTLVKMSLQLYQVDSRSYLLDFKSIDDDIMEAAGFKSGTSTPQRSGSTAGLHRPRLSIDSAPDLLQLSSSLPGSLSSSAPLLPPRQGSHTMDFFEMCASLITTLAR</sequence>
<dbReference type="AlphaFoldDB" id="G3N889"/>
<evidence type="ECO:0000256" key="15">
    <source>
        <dbReference type="ARBA" id="ARBA00048417"/>
    </source>
</evidence>
<evidence type="ECO:0000256" key="12">
    <source>
        <dbReference type="ARBA" id="ARBA00032865"/>
    </source>
</evidence>
<dbReference type="Gene3D" id="1.10.8.10">
    <property type="entry name" value="DNA helicase RuvA subunit, C-terminal domain"/>
    <property type="match status" value="1"/>
</dbReference>
<dbReference type="GO" id="GO:0005524">
    <property type="term" value="F:ATP binding"/>
    <property type="evidence" value="ECO:0007669"/>
    <property type="project" value="UniProtKB-UniRule"/>
</dbReference>
<dbReference type="InterPro" id="IPR028375">
    <property type="entry name" value="KA1/Ssp2_C"/>
</dbReference>
<dbReference type="PROSITE" id="PS50011">
    <property type="entry name" value="PROTEIN_KINASE_DOM"/>
    <property type="match status" value="1"/>
</dbReference>
<dbReference type="InterPro" id="IPR017441">
    <property type="entry name" value="Protein_kinase_ATP_BS"/>
</dbReference>
<evidence type="ECO:0000313" key="19">
    <source>
        <dbReference type="Ensembl" id="ENSGACP00000001523.2"/>
    </source>
</evidence>
<dbReference type="InterPro" id="IPR000719">
    <property type="entry name" value="Prot_kinase_dom"/>
</dbReference>
<dbReference type="EC" id="2.7.11.1" evidence="3"/>
<protein>
    <recommendedName>
        <fullName evidence="11">Acetyl-CoA carboxylase kinase</fullName>
        <ecNumber evidence="3">2.7.11.1</ecNumber>
        <ecNumber evidence="2">2.7.11.31</ecNumber>
    </recommendedName>
    <alternativeName>
        <fullName evidence="12">Hydroxymethylglutaryl-CoA reductase kinase</fullName>
    </alternativeName>
</protein>
<dbReference type="GO" id="GO:0120025">
    <property type="term" value="C:plasma membrane bounded cell projection"/>
    <property type="evidence" value="ECO:0007669"/>
    <property type="project" value="UniProtKB-ARBA"/>
</dbReference>
<dbReference type="SUPFAM" id="SSF103243">
    <property type="entry name" value="KA1-like"/>
    <property type="match status" value="1"/>
</dbReference>
<evidence type="ECO:0000313" key="20">
    <source>
        <dbReference type="Proteomes" id="UP000007635"/>
    </source>
</evidence>
<evidence type="ECO:0000256" key="14">
    <source>
        <dbReference type="ARBA" id="ARBA00047899"/>
    </source>
</evidence>
<dbReference type="GO" id="GO:0004679">
    <property type="term" value="F:AMP-activated protein kinase activity"/>
    <property type="evidence" value="ECO:0007669"/>
    <property type="project" value="UniProtKB-ARBA"/>
</dbReference>
<dbReference type="Pfam" id="PF00069">
    <property type="entry name" value="Pkinase"/>
    <property type="match status" value="1"/>
</dbReference>
<evidence type="ECO:0000256" key="10">
    <source>
        <dbReference type="ARBA" id="ARBA00023160"/>
    </source>
</evidence>
<dbReference type="InParanoid" id="G3N889"/>
<dbReference type="PANTHER" id="PTHR24346:SF104">
    <property type="entry name" value="5'-AMP-ACTIVATED PROTEIN KINASE CATALYTIC SUBUNIT ALPHA-2"/>
    <property type="match status" value="1"/>
</dbReference>
<keyword evidence="10" id="KW-0443">Lipid metabolism</keyword>
<comment type="catalytic activity">
    <reaction evidence="14">
        <text>L-threonyl-[protein] + ATP = O-phospho-L-threonyl-[protein] + ADP + H(+)</text>
        <dbReference type="Rhea" id="RHEA:46608"/>
        <dbReference type="Rhea" id="RHEA-COMP:11060"/>
        <dbReference type="Rhea" id="RHEA-COMP:11605"/>
        <dbReference type="ChEBI" id="CHEBI:15378"/>
        <dbReference type="ChEBI" id="CHEBI:30013"/>
        <dbReference type="ChEBI" id="CHEBI:30616"/>
        <dbReference type="ChEBI" id="CHEBI:61977"/>
        <dbReference type="ChEBI" id="CHEBI:456216"/>
        <dbReference type="EC" id="2.7.11.1"/>
    </reaction>
</comment>
<dbReference type="GO" id="GO:0106310">
    <property type="term" value="F:protein serine kinase activity"/>
    <property type="evidence" value="ECO:0007669"/>
    <property type="project" value="RHEA"/>
</dbReference>
<dbReference type="PROSITE" id="PS00108">
    <property type="entry name" value="PROTEIN_KINASE_ST"/>
    <property type="match status" value="1"/>
</dbReference>
<dbReference type="Gene3D" id="3.30.200.20">
    <property type="entry name" value="Phosphorylase Kinase, domain 1"/>
    <property type="match status" value="1"/>
</dbReference>
<dbReference type="FunFam" id="3.30.200.20:FF:000136">
    <property type="entry name" value="Non-specific serine/threonine protein kinase"/>
    <property type="match status" value="1"/>
</dbReference>
<keyword evidence="6" id="KW-0808">Transferase</keyword>
<keyword evidence="10" id="KW-0444">Lipid biosynthesis</keyword>
<dbReference type="EC" id="2.7.11.31" evidence="2"/>
<dbReference type="OMA" id="SKTKWHF"/>
<evidence type="ECO:0000259" key="18">
    <source>
        <dbReference type="PROSITE" id="PS50011"/>
    </source>
</evidence>
<dbReference type="Gene3D" id="3.30.310.80">
    <property type="entry name" value="Kinase associated domain 1, KA1"/>
    <property type="match status" value="1"/>
</dbReference>
<evidence type="ECO:0000256" key="4">
    <source>
        <dbReference type="ARBA" id="ARBA00022527"/>
    </source>
</evidence>
<dbReference type="GO" id="GO:0047322">
    <property type="term" value="F:[hydroxymethylglutaryl-CoA reductase (NADPH)] kinase activity"/>
    <property type="evidence" value="ECO:0007669"/>
    <property type="project" value="UniProtKB-EC"/>
</dbReference>
<organism evidence="19 20">
    <name type="scientific">Gasterosteus aculeatus aculeatus</name>
    <name type="common">three-spined stickleback</name>
    <dbReference type="NCBI Taxonomy" id="481459"/>
    <lineage>
        <taxon>Eukaryota</taxon>
        <taxon>Metazoa</taxon>
        <taxon>Chordata</taxon>
        <taxon>Craniata</taxon>
        <taxon>Vertebrata</taxon>
        <taxon>Euteleostomi</taxon>
        <taxon>Actinopterygii</taxon>
        <taxon>Neopterygii</taxon>
        <taxon>Teleostei</taxon>
        <taxon>Neoteleostei</taxon>
        <taxon>Acanthomorphata</taxon>
        <taxon>Eupercaria</taxon>
        <taxon>Perciformes</taxon>
        <taxon>Cottioidei</taxon>
        <taxon>Gasterosteales</taxon>
        <taxon>Gasterosteidae</taxon>
        <taxon>Gasterosteus</taxon>
    </lineage>
</organism>
<dbReference type="STRING" id="69293.ENSGACP00000001523"/>
<dbReference type="Pfam" id="PF16579">
    <property type="entry name" value="AdenylateSensor"/>
    <property type="match status" value="1"/>
</dbReference>
<keyword evidence="7 17" id="KW-0547">Nucleotide-binding</keyword>
<evidence type="ECO:0000256" key="2">
    <source>
        <dbReference type="ARBA" id="ARBA00012403"/>
    </source>
</evidence>
<dbReference type="PROSITE" id="PS00107">
    <property type="entry name" value="PROTEIN_KINASE_ATP"/>
    <property type="match status" value="1"/>
</dbReference>
<keyword evidence="10" id="KW-0275">Fatty acid biosynthesis</keyword>
<reference evidence="19" key="2">
    <citation type="submission" date="2025-08" db="UniProtKB">
        <authorList>
            <consortium name="Ensembl"/>
        </authorList>
    </citation>
    <scope>IDENTIFICATION</scope>
</reference>
<dbReference type="FunCoup" id="G3N889">
    <property type="interactions" value="1071"/>
</dbReference>
<dbReference type="InterPro" id="IPR011009">
    <property type="entry name" value="Kinase-like_dom_sf"/>
</dbReference>
<keyword evidence="8" id="KW-0418">Kinase</keyword>
<comment type="catalytic activity">
    <reaction evidence="15">
        <text>L-seryl-[acetyl-CoA carboxylase] + ATP = O-phospho-L-seryl-[acetyl-CoA carboxylase] + ADP + H(+)</text>
        <dbReference type="Rhea" id="RHEA:20333"/>
        <dbReference type="Rhea" id="RHEA-COMP:13722"/>
        <dbReference type="Rhea" id="RHEA-COMP:13723"/>
        <dbReference type="ChEBI" id="CHEBI:15378"/>
        <dbReference type="ChEBI" id="CHEBI:29999"/>
        <dbReference type="ChEBI" id="CHEBI:30616"/>
        <dbReference type="ChEBI" id="CHEBI:83421"/>
        <dbReference type="ChEBI" id="CHEBI:456216"/>
    </reaction>
</comment>